<dbReference type="InterPro" id="IPR029021">
    <property type="entry name" value="Prot-tyrosine_phosphatase-like"/>
</dbReference>
<name>A0A0L0DSU0_THETB</name>
<gene>
    <name evidence="5" type="ORF">AMSG_10369</name>
</gene>
<dbReference type="Proteomes" id="UP000054408">
    <property type="component" value="Unassembled WGS sequence"/>
</dbReference>
<keyword evidence="1" id="KW-0378">Hydrolase</keyword>
<dbReference type="CDD" id="cd14498">
    <property type="entry name" value="DSP"/>
    <property type="match status" value="1"/>
</dbReference>
<dbReference type="SMART" id="SM00195">
    <property type="entry name" value="DSPc"/>
    <property type="match status" value="1"/>
</dbReference>
<keyword evidence="5" id="KW-0255">Endonuclease</keyword>
<dbReference type="AlphaFoldDB" id="A0A0L0DSU0"/>
<dbReference type="GO" id="GO:0004527">
    <property type="term" value="F:exonuclease activity"/>
    <property type="evidence" value="ECO:0007669"/>
    <property type="project" value="UniProtKB-KW"/>
</dbReference>
<dbReference type="GeneID" id="25568605"/>
<keyword evidence="5" id="KW-0540">Nuclease</keyword>
<feature type="domain" description="Tyrosine-protein phosphatase" evidence="3">
    <location>
        <begin position="64"/>
        <end position="216"/>
    </location>
</feature>
<dbReference type="PROSITE" id="PS50054">
    <property type="entry name" value="TYR_PHOSPHATASE_DUAL"/>
    <property type="match status" value="1"/>
</dbReference>
<dbReference type="PANTHER" id="PTHR46377:SF1">
    <property type="entry name" value="DUAL SPECIFICITY PROTEIN PHOSPHATASE 19"/>
    <property type="match status" value="1"/>
</dbReference>
<dbReference type="GO" id="GO:0004519">
    <property type="term" value="F:endonuclease activity"/>
    <property type="evidence" value="ECO:0007669"/>
    <property type="project" value="UniProtKB-KW"/>
</dbReference>
<accession>A0A0L0DSU0</accession>
<keyword evidence="6" id="KW-1185">Reference proteome</keyword>
<feature type="domain" description="Tyrosine specific protein phosphatases" evidence="4">
    <location>
        <begin position="140"/>
        <end position="197"/>
    </location>
</feature>
<dbReference type="PANTHER" id="PTHR46377">
    <property type="entry name" value="DUAL SPECIFICITY PROTEIN PHOSPHATASE 19"/>
    <property type="match status" value="1"/>
</dbReference>
<dbReference type="GO" id="GO:0008579">
    <property type="term" value="F:JUN kinase phosphatase activity"/>
    <property type="evidence" value="ECO:0007669"/>
    <property type="project" value="TreeGrafter"/>
</dbReference>
<dbReference type="InterPro" id="IPR000340">
    <property type="entry name" value="Dual-sp_phosphatase_cat-dom"/>
</dbReference>
<evidence type="ECO:0000256" key="2">
    <source>
        <dbReference type="ARBA" id="ARBA00022912"/>
    </source>
</evidence>
<dbReference type="InterPro" id="IPR036691">
    <property type="entry name" value="Endo/exonu/phosph_ase_sf"/>
</dbReference>
<organism evidence="5 6">
    <name type="scientific">Thecamonas trahens ATCC 50062</name>
    <dbReference type="NCBI Taxonomy" id="461836"/>
    <lineage>
        <taxon>Eukaryota</taxon>
        <taxon>Apusozoa</taxon>
        <taxon>Apusomonadida</taxon>
        <taxon>Apusomonadidae</taxon>
        <taxon>Thecamonas</taxon>
    </lineage>
</organism>
<dbReference type="STRING" id="461836.A0A0L0DSU0"/>
<evidence type="ECO:0000313" key="6">
    <source>
        <dbReference type="Proteomes" id="UP000054408"/>
    </source>
</evidence>
<dbReference type="eggNOG" id="KOG1718">
    <property type="taxonomic scope" value="Eukaryota"/>
</dbReference>
<dbReference type="EMBL" id="GL349491">
    <property type="protein sequence ID" value="KNC54523.1"/>
    <property type="molecule type" value="Genomic_DNA"/>
</dbReference>
<keyword evidence="5" id="KW-0269">Exonuclease</keyword>
<evidence type="ECO:0000256" key="1">
    <source>
        <dbReference type="ARBA" id="ARBA00022801"/>
    </source>
</evidence>
<dbReference type="GO" id="GO:0005737">
    <property type="term" value="C:cytoplasm"/>
    <property type="evidence" value="ECO:0007669"/>
    <property type="project" value="TreeGrafter"/>
</dbReference>
<evidence type="ECO:0000259" key="3">
    <source>
        <dbReference type="PROSITE" id="PS50054"/>
    </source>
</evidence>
<dbReference type="Pfam" id="PF00782">
    <property type="entry name" value="DSPc"/>
    <property type="match status" value="1"/>
</dbReference>
<dbReference type="RefSeq" id="XP_013753540.1">
    <property type="nucleotide sequence ID" value="XM_013898086.1"/>
</dbReference>
<dbReference type="PROSITE" id="PS50056">
    <property type="entry name" value="TYR_PHOSPHATASE_2"/>
    <property type="match status" value="1"/>
</dbReference>
<dbReference type="PROSITE" id="PS00383">
    <property type="entry name" value="TYR_PHOSPHATASE_1"/>
    <property type="match status" value="1"/>
</dbReference>
<dbReference type="InterPro" id="IPR016130">
    <property type="entry name" value="Tyr_Pase_AS"/>
</dbReference>
<dbReference type="InterPro" id="IPR020422">
    <property type="entry name" value="TYR_PHOSPHATASE_DUAL_dom"/>
</dbReference>
<proteinExistence type="predicted"/>
<dbReference type="OrthoDB" id="273181at2759"/>
<dbReference type="SUPFAM" id="SSF52799">
    <property type="entry name" value="(Phosphotyrosine protein) phosphatases II"/>
    <property type="match status" value="1"/>
</dbReference>
<dbReference type="Gene3D" id="3.60.10.10">
    <property type="entry name" value="Endonuclease/exonuclease/phosphatase"/>
    <property type="match status" value="1"/>
</dbReference>
<dbReference type="Gene3D" id="3.90.190.10">
    <property type="entry name" value="Protein tyrosine phosphatase superfamily"/>
    <property type="match status" value="1"/>
</dbReference>
<evidence type="ECO:0000259" key="4">
    <source>
        <dbReference type="PROSITE" id="PS50056"/>
    </source>
</evidence>
<keyword evidence="2" id="KW-0904">Protein phosphatase</keyword>
<dbReference type="SUPFAM" id="SSF56219">
    <property type="entry name" value="DNase I-like"/>
    <property type="match status" value="1"/>
</dbReference>
<evidence type="ECO:0000313" key="5">
    <source>
        <dbReference type="EMBL" id="KNC54523.1"/>
    </source>
</evidence>
<dbReference type="InterPro" id="IPR000387">
    <property type="entry name" value="Tyr_Pase_dom"/>
</dbReference>
<protein>
    <submittedName>
        <fullName evidence="5">Endonuclease/exonuclease/phosphatase family protein</fullName>
    </submittedName>
</protein>
<sequence length="441" mass="45687">MYAYHAAADAWLPDSPDLLLAAAADVRDRALIGQIDDVVLDQDMAALLMPGLVDTEINLIVDADHDTSLGPLFLASAVGAAAPFHIDMAASAAPAAAVTVISVAAEIASAPPAYADIPSPGPDFVHIGIIDAPCVALPIDAVCAAIDTARTAGRAVIIHCAAGVSRSAACVIAYLMRSCDLDFLAAHAQVKAARPAIAPNPGFVRQLAVLDAGRSVELAALPAPDFAVYVDEAEDPIEPWDHELTILSYNVFYPVYADDLRWPAIIDLILAADADLVAIQEATPAFAAFLLAAPAIRASYAASVSPDTAADVLNEYGVLMLSRWRGGLALATPLPTVMGRWLLTAAWRVAGTASRVVVAATAHLESMYDTAPMRQMQIAIARHTLEAWRCGVEAIGLWPSLLLAGDCNIGDSPEGASLAAALEGYTDAAAAAGPTHPAVAA</sequence>
<reference evidence="5 6" key="1">
    <citation type="submission" date="2010-05" db="EMBL/GenBank/DDBJ databases">
        <title>The Genome Sequence of Thecamonas trahens ATCC 50062.</title>
        <authorList>
            <consortium name="The Broad Institute Genome Sequencing Platform"/>
            <person name="Russ C."/>
            <person name="Cuomo C."/>
            <person name="Shea T."/>
            <person name="Young S.K."/>
            <person name="Zeng Q."/>
            <person name="Koehrsen M."/>
            <person name="Haas B."/>
            <person name="Borodovsky M."/>
            <person name="Guigo R."/>
            <person name="Alvarado L."/>
            <person name="Berlin A."/>
            <person name="Bochicchio J."/>
            <person name="Borenstein D."/>
            <person name="Chapman S."/>
            <person name="Chen Z."/>
            <person name="Freedman E."/>
            <person name="Gellesch M."/>
            <person name="Goldberg J."/>
            <person name="Griggs A."/>
            <person name="Gujja S."/>
            <person name="Heilman E."/>
            <person name="Heiman D."/>
            <person name="Hepburn T."/>
            <person name="Howarth C."/>
            <person name="Jen D."/>
            <person name="Larson L."/>
            <person name="Mehta T."/>
            <person name="Park D."/>
            <person name="Pearson M."/>
            <person name="Roberts A."/>
            <person name="Saif S."/>
            <person name="Shenoy N."/>
            <person name="Sisk P."/>
            <person name="Stolte C."/>
            <person name="Sykes S."/>
            <person name="Thomson T."/>
            <person name="Walk T."/>
            <person name="White J."/>
            <person name="Yandava C."/>
            <person name="Burger G."/>
            <person name="Gray M.W."/>
            <person name="Holland P.W.H."/>
            <person name="King N."/>
            <person name="Lang F.B.F."/>
            <person name="Roger A.J."/>
            <person name="Ruiz-Trillo I."/>
            <person name="Lander E."/>
            <person name="Nusbaum C."/>
        </authorList>
    </citation>
    <scope>NUCLEOTIDE SEQUENCE [LARGE SCALE GENOMIC DNA]</scope>
    <source>
        <strain evidence="5 6">ATCC 50062</strain>
    </source>
</reference>